<accession>A0A160VBA9</accession>
<sequence length="46" mass="5180">MLAKIIDKLDNRPSGALAYPFGVWRRDNRAGPEKIRDSYVGLNFGT</sequence>
<protein>
    <submittedName>
        <fullName evidence="1">Uncharacterized protein</fullName>
    </submittedName>
</protein>
<dbReference type="EMBL" id="FAXA01000430">
    <property type="protein sequence ID" value="CUV03524.1"/>
    <property type="molecule type" value="Genomic_DNA"/>
</dbReference>
<proteinExistence type="predicted"/>
<name>A0A160VBA9_9ZZZZ</name>
<evidence type="ECO:0000313" key="1">
    <source>
        <dbReference type="EMBL" id="CUV03524.1"/>
    </source>
</evidence>
<gene>
    <name evidence="1" type="ORF">MGWOODY_Clf1696</name>
</gene>
<reference evidence="1" key="1">
    <citation type="submission" date="2015-10" db="EMBL/GenBank/DDBJ databases">
        <authorList>
            <person name="Gilbert D.G."/>
        </authorList>
    </citation>
    <scope>NUCLEOTIDE SEQUENCE</scope>
</reference>
<dbReference type="AlphaFoldDB" id="A0A160VBA9"/>
<organism evidence="1">
    <name type="scientific">hydrothermal vent metagenome</name>
    <dbReference type="NCBI Taxonomy" id="652676"/>
    <lineage>
        <taxon>unclassified sequences</taxon>
        <taxon>metagenomes</taxon>
        <taxon>ecological metagenomes</taxon>
    </lineage>
</organism>